<protein>
    <submittedName>
        <fullName evidence="1">Uncharacterized protein</fullName>
    </submittedName>
</protein>
<feature type="non-terminal residue" evidence="1">
    <location>
        <position position="61"/>
    </location>
</feature>
<name>A0A8X6XNV2_9ARAC</name>
<reference evidence="1" key="1">
    <citation type="submission" date="2020-08" db="EMBL/GenBank/DDBJ databases">
        <title>Multicomponent nature underlies the extraordinary mechanical properties of spider dragline silk.</title>
        <authorList>
            <person name="Kono N."/>
            <person name="Nakamura H."/>
            <person name="Mori M."/>
            <person name="Yoshida Y."/>
            <person name="Ohtoshi R."/>
            <person name="Malay A.D."/>
            <person name="Moran D.A.P."/>
            <person name="Tomita M."/>
            <person name="Numata K."/>
            <person name="Arakawa K."/>
        </authorList>
    </citation>
    <scope>NUCLEOTIDE SEQUENCE</scope>
</reference>
<evidence type="ECO:0000313" key="1">
    <source>
        <dbReference type="EMBL" id="GFY56571.1"/>
    </source>
</evidence>
<dbReference type="EMBL" id="BMAV01011036">
    <property type="protein sequence ID" value="GFY56571.1"/>
    <property type="molecule type" value="Genomic_DNA"/>
</dbReference>
<evidence type="ECO:0000313" key="2">
    <source>
        <dbReference type="Proteomes" id="UP000886998"/>
    </source>
</evidence>
<organism evidence="1 2">
    <name type="scientific">Trichonephila inaurata madagascariensis</name>
    <dbReference type="NCBI Taxonomy" id="2747483"/>
    <lineage>
        <taxon>Eukaryota</taxon>
        <taxon>Metazoa</taxon>
        <taxon>Ecdysozoa</taxon>
        <taxon>Arthropoda</taxon>
        <taxon>Chelicerata</taxon>
        <taxon>Arachnida</taxon>
        <taxon>Araneae</taxon>
        <taxon>Araneomorphae</taxon>
        <taxon>Entelegynae</taxon>
        <taxon>Araneoidea</taxon>
        <taxon>Nephilidae</taxon>
        <taxon>Trichonephila</taxon>
        <taxon>Trichonephila inaurata</taxon>
    </lineage>
</organism>
<keyword evidence="2" id="KW-1185">Reference proteome</keyword>
<dbReference type="Proteomes" id="UP000886998">
    <property type="component" value="Unassembled WGS sequence"/>
</dbReference>
<comment type="caution">
    <text evidence="1">The sequence shown here is derived from an EMBL/GenBank/DDBJ whole genome shotgun (WGS) entry which is preliminary data.</text>
</comment>
<proteinExistence type="predicted"/>
<accession>A0A8X6XNV2</accession>
<dbReference type="AlphaFoldDB" id="A0A8X6XNV2"/>
<sequence length="61" mass="7032">CKILIVFWWNHIQRAIETGKCVKDIQERAIIVKSFPNFCHSKKIFVIASCTQPRFPVAQSG</sequence>
<gene>
    <name evidence="1" type="ORF">TNIN_211921</name>
</gene>